<dbReference type="SFLD" id="SFLDS00003">
    <property type="entry name" value="Haloacid_Dehalogenase"/>
    <property type="match status" value="1"/>
</dbReference>
<keyword evidence="6" id="KW-1185">Reference proteome</keyword>
<dbReference type="Proteomes" id="UP000756860">
    <property type="component" value="Unassembled WGS sequence"/>
</dbReference>
<evidence type="ECO:0000313" key="5">
    <source>
        <dbReference type="EMBL" id="MBT0653295.1"/>
    </source>
</evidence>
<comment type="caution">
    <text evidence="5">The sequence shown here is derived from an EMBL/GenBank/DDBJ whole genome shotgun (WGS) entry which is preliminary data.</text>
</comment>
<evidence type="ECO:0000313" key="6">
    <source>
        <dbReference type="Proteomes" id="UP000756860"/>
    </source>
</evidence>
<proteinExistence type="inferred from homology"/>
<keyword evidence="5" id="KW-0378">Hydrolase</keyword>
<evidence type="ECO:0000256" key="1">
    <source>
        <dbReference type="ARBA" id="ARBA00000830"/>
    </source>
</evidence>
<dbReference type="Gene3D" id="3.40.50.1000">
    <property type="entry name" value="HAD superfamily/HAD-like"/>
    <property type="match status" value="1"/>
</dbReference>
<dbReference type="EMBL" id="JAHCVK010000003">
    <property type="protein sequence ID" value="MBT0653295.1"/>
    <property type="molecule type" value="Genomic_DNA"/>
</dbReference>
<evidence type="ECO:0000256" key="2">
    <source>
        <dbReference type="ARBA" id="ARBA00004818"/>
    </source>
</evidence>
<dbReference type="GO" id="GO:0016787">
    <property type="term" value="F:hydrolase activity"/>
    <property type="evidence" value="ECO:0007669"/>
    <property type="project" value="UniProtKB-KW"/>
</dbReference>
<dbReference type="Pfam" id="PF00702">
    <property type="entry name" value="Hydrolase"/>
    <property type="match status" value="1"/>
</dbReference>
<evidence type="ECO:0000256" key="3">
    <source>
        <dbReference type="ARBA" id="ARBA00006171"/>
    </source>
</evidence>
<sequence length="211" mass="23612">MLNDLRAIVFDLDGTLYVSNDLGREINLAASRYIAELKRIDLVGAAALIRATKKMLSAASGVDTPLTMAIIELGGDVRELHRRFSTEIEPERYLKRDERVGELLRVLGESFELAIYTNNNRALTNRIMKSLGVGGMFNHVFTIEDTWRPKPDQPTLDGILQAMGRKPVECLFVGDRYDIDLRLPASLGSAVFLAKNVEELLNLIKFTSEES</sequence>
<dbReference type="PRINTS" id="PR00413">
    <property type="entry name" value="HADHALOGNASE"/>
</dbReference>
<dbReference type="InterPro" id="IPR006439">
    <property type="entry name" value="HAD-SF_hydro_IA"/>
</dbReference>
<dbReference type="InterPro" id="IPR050155">
    <property type="entry name" value="HAD-like_hydrolase_sf"/>
</dbReference>
<dbReference type="Gene3D" id="1.10.150.240">
    <property type="entry name" value="Putative phosphatase, domain 2"/>
    <property type="match status" value="1"/>
</dbReference>
<dbReference type="InterPro" id="IPR036412">
    <property type="entry name" value="HAD-like_sf"/>
</dbReference>
<dbReference type="InterPro" id="IPR023198">
    <property type="entry name" value="PGP-like_dom2"/>
</dbReference>
<accession>A0ABS5SD51</accession>
<comment type="pathway">
    <text evidence="2">Organic acid metabolism; glycolate biosynthesis; glycolate from 2-phosphoglycolate: step 1/1.</text>
</comment>
<dbReference type="PANTHER" id="PTHR43434:SF1">
    <property type="entry name" value="PHOSPHOGLYCOLATE PHOSPHATASE"/>
    <property type="match status" value="1"/>
</dbReference>
<evidence type="ECO:0000256" key="4">
    <source>
        <dbReference type="ARBA" id="ARBA00013078"/>
    </source>
</evidence>
<organism evidence="5 6">
    <name type="scientific">Geomobilimonas luticola</name>
    <dbReference type="NCBI Taxonomy" id="1114878"/>
    <lineage>
        <taxon>Bacteria</taxon>
        <taxon>Pseudomonadati</taxon>
        <taxon>Thermodesulfobacteriota</taxon>
        <taxon>Desulfuromonadia</taxon>
        <taxon>Geobacterales</taxon>
        <taxon>Geobacteraceae</taxon>
        <taxon>Geomobilimonas</taxon>
    </lineage>
</organism>
<name>A0ABS5SD51_9BACT</name>
<dbReference type="PANTHER" id="PTHR43434">
    <property type="entry name" value="PHOSPHOGLYCOLATE PHOSPHATASE"/>
    <property type="match status" value="1"/>
</dbReference>
<comment type="catalytic activity">
    <reaction evidence="1">
        <text>2-phosphoglycolate + H2O = glycolate + phosphate</text>
        <dbReference type="Rhea" id="RHEA:14369"/>
        <dbReference type="ChEBI" id="CHEBI:15377"/>
        <dbReference type="ChEBI" id="CHEBI:29805"/>
        <dbReference type="ChEBI" id="CHEBI:43474"/>
        <dbReference type="ChEBI" id="CHEBI:58033"/>
        <dbReference type="EC" id="3.1.3.18"/>
    </reaction>
</comment>
<dbReference type="SUPFAM" id="SSF56784">
    <property type="entry name" value="HAD-like"/>
    <property type="match status" value="1"/>
</dbReference>
<reference evidence="5 6" key="1">
    <citation type="submission" date="2021-05" db="EMBL/GenBank/DDBJ databases">
        <title>The draft genome of Geobacter luticola JCM 17780.</title>
        <authorList>
            <person name="Xu Z."/>
            <person name="Masuda Y."/>
            <person name="Itoh H."/>
            <person name="Senoo K."/>
        </authorList>
    </citation>
    <scope>NUCLEOTIDE SEQUENCE [LARGE SCALE GENOMIC DNA]</scope>
    <source>
        <strain evidence="5 6">JCM 17780</strain>
    </source>
</reference>
<comment type="similarity">
    <text evidence="3">Belongs to the HAD-like hydrolase superfamily. CbbY/CbbZ/Gph/YieH family.</text>
</comment>
<dbReference type="SFLD" id="SFLDG01129">
    <property type="entry name" value="C1.5:_HAD__Beta-PGM__Phosphata"/>
    <property type="match status" value="1"/>
</dbReference>
<dbReference type="EC" id="3.1.3.18" evidence="4"/>
<protein>
    <recommendedName>
        <fullName evidence="4">phosphoglycolate phosphatase</fullName>
        <ecNumber evidence="4">3.1.3.18</ecNumber>
    </recommendedName>
</protein>
<gene>
    <name evidence="5" type="ORF">KI810_09525</name>
</gene>
<dbReference type="InterPro" id="IPR023214">
    <property type="entry name" value="HAD_sf"/>
</dbReference>